<comment type="caution">
    <text evidence="11">The sequence shown here is derived from an EMBL/GenBank/DDBJ whole genome shotgun (WGS) entry which is preliminary data.</text>
</comment>
<dbReference type="Pfam" id="PF23559">
    <property type="entry name" value="WHD_DRP"/>
    <property type="match status" value="1"/>
</dbReference>
<evidence type="ECO:0000256" key="1">
    <source>
        <dbReference type="ARBA" id="ARBA00008894"/>
    </source>
</evidence>
<organism evidence="11 12">
    <name type="scientific">Eragrostis curvula</name>
    <name type="common">weeping love grass</name>
    <dbReference type="NCBI Taxonomy" id="38414"/>
    <lineage>
        <taxon>Eukaryota</taxon>
        <taxon>Viridiplantae</taxon>
        <taxon>Streptophyta</taxon>
        <taxon>Embryophyta</taxon>
        <taxon>Tracheophyta</taxon>
        <taxon>Spermatophyta</taxon>
        <taxon>Magnoliopsida</taxon>
        <taxon>Liliopsida</taxon>
        <taxon>Poales</taxon>
        <taxon>Poaceae</taxon>
        <taxon>PACMAD clade</taxon>
        <taxon>Chloridoideae</taxon>
        <taxon>Eragrostideae</taxon>
        <taxon>Eragrostidinae</taxon>
        <taxon>Eragrostis</taxon>
    </lineage>
</organism>
<dbReference type="InterPro" id="IPR027417">
    <property type="entry name" value="P-loop_NTPase"/>
</dbReference>
<evidence type="ECO:0000259" key="8">
    <source>
        <dbReference type="Pfam" id="PF18052"/>
    </source>
</evidence>
<dbReference type="Pfam" id="PF23598">
    <property type="entry name" value="LRR_14"/>
    <property type="match status" value="1"/>
</dbReference>
<dbReference type="Gene3D" id="1.10.10.10">
    <property type="entry name" value="Winged helix-like DNA-binding domain superfamily/Winged helix DNA-binding domain"/>
    <property type="match status" value="1"/>
</dbReference>
<sequence>MEAMFVKTIVVSASIGVMKPLLAKLTTLMGDEYKKFKGVRRQVAFLKDELGTINAFLETLELMNELDPLVNNWRSHVREMAYDIEDCLDNFMHHVGDTNPNEGFINKTVRRLKTVRQRHRIAHQIDKLKTRVLEASKRHKRYNLDSRVSTGLVAVDSQVASLYPKAGNLVGIDGPRKELVNLLTDAQQKLKVVSIVGFGGLGKTTLAKEGYCNIGEKFRCKAFSSVSQRPDMTKFLSGIQSKLGLPGSSSVCEVEDIITSIREYLEHRRYFIVVDDLWDVQTWNTISRAFPENENGSRIIVTTRVEDVARIYGCEDNCPVQFEKVSAEILKKCGGLPLAIITIASLLANQPATLKEWEKTLHSLAMHIGTHPTLEGMRKILDLSYKNLPPHLRTCLLYLGIYPEDYEIKRDDLIRQWLAEGFICNLHGHELDDVAKSYFNELINRSLIQPECTDYGEVLSCRVHDMMLDLILHRCNEDNFITVLCNSEDITRHQENKARRLYLNCSNAGVVDVRVSDTILSSMSQVRSFAVYGESNHVPPLVLFIYLRVLILDIFSYEVECKADLTAISQLFQLRYLKIAGNYIVDVVLPTKIQGLRHLETLDMYGVQVIPSDIIYLPRLSHLIVDADTRLPDGIGSLKSLRTLERIYLFSTTINVLGELTNLRDLTLCCTDYDDITDPETAKIKPLVSSLGKLSMLRSLTLDIKCEIHDNDDQLGSLWDPPLKIERLQLSQWLFPRVPKWIGGHLSSLCSLTLYVAEVSRDSIQALSELPSLLFLRLAIRKYRGLPLEPLTVDFGSAGFASLEHLDFCWRMSSDALRFQAGVMRRLQRLTLRVRYKRVSPTWVGMEHLPNLRSIHALVWTYDDSALRDIERHLRNAMQAHPNRPSFTMDRYPNERSG</sequence>
<accession>A0A5J9UMB7</accession>
<dbReference type="PRINTS" id="PR00364">
    <property type="entry name" value="DISEASERSIST"/>
</dbReference>
<evidence type="ECO:0000256" key="2">
    <source>
        <dbReference type="ARBA" id="ARBA00022614"/>
    </source>
</evidence>
<dbReference type="Gene3D" id="1.10.8.430">
    <property type="entry name" value="Helical domain of apoptotic protease-activating factors"/>
    <property type="match status" value="1"/>
</dbReference>
<dbReference type="GO" id="GO:0009626">
    <property type="term" value="P:plant-type hypersensitive response"/>
    <property type="evidence" value="ECO:0007669"/>
    <property type="project" value="UniProtKB-ARBA"/>
</dbReference>
<dbReference type="InterPro" id="IPR044974">
    <property type="entry name" value="Disease_R_plants"/>
</dbReference>
<dbReference type="InterPro" id="IPR002182">
    <property type="entry name" value="NB-ARC"/>
</dbReference>
<dbReference type="PANTHER" id="PTHR23155">
    <property type="entry name" value="DISEASE RESISTANCE PROTEIN RP"/>
    <property type="match status" value="1"/>
</dbReference>
<protein>
    <submittedName>
        <fullName evidence="11">Uncharacterized protein</fullName>
    </submittedName>
</protein>
<dbReference type="GO" id="GO:0042742">
    <property type="term" value="P:defense response to bacterium"/>
    <property type="evidence" value="ECO:0007669"/>
    <property type="project" value="UniProtKB-ARBA"/>
</dbReference>
<evidence type="ECO:0000256" key="5">
    <source>
        <dbReference type="ARBA" id="ARBA00022821"/>
    </source>
</evidence>
<feature type="domain" description="Disease resistance protein winged helix" evidence="9">
    <location>
        <begin position="401"/>
        <end position="471"/>
    </location>
</feature>
<dbReference type="CDD" id="cd14798">
    <property type="entry name" value="RX-CC_like"/>
    <property type="match status" value="1"/>
</dbReference>
<keyword evidence="6" id="KW-0175">Coiled coil</keyword>
<dbReference type="EMBL" id="RWGY01000013">
    <property type="protein sequence ID" value="TVU24892.1"/>
    <property type="molecule type" value="Genomic_DNA"/>
</dbReference>
<proteinExistence type="inferred from homology"/>
<comment type="similarity">
    <text evidence="1">Belongs to the disease resistance NB-LRR family.</text>
</comment>
<dbReference type="InterPro" id="IPR055414">
    <property type="entry name" value="LRR_R13L4/SHOC2-like"/>
</dbReference>
<evidence type="ECO:0000259" key="7">
    <source>
        <dbReference type="Pfam" id="PF00931"/>
    </source>
</evidence>
<keyword evidence="3" id="KW-0677">Repeat</keyword>
<keyword evidence="4" id="KW-0547">Nucleotide-binding</keyword>
<feature type="domain" description="Disease resistance N-terminal" evidence="8">
    <location>
        <begin position="17"/>
        <end position="102"/>
    </location>
</feature>
<keyword evidence="5" id="KW-0611">Plant defense</keyword>
<keyword evidence="2" id="KW-0433">Leucine-rich repeat</keyword>
<dbReference type="FunFam" id="1.10.10.10:FF:000322">
    <property type="entry name" value="Probable disease resistance protein At1g63360"/>
    <property type="match status" value="1"/>
</dbReference>
<dbReference type="Gene3D" id="3.40.50.300">
    <property type="entry name" value="P-loop containing nucleotide triphosphate hydrolases"/>
    <property type="match status" value="1"/>
</dbReference>
<dbReference type="InterPro" id="IPR058922">
    <property type="entry name" value="WHD_DRP"/>
</dbReference>
<dbReference type="InterPro" id="IPR042197">
    <property type="entry name" value="Apaf_helical"/>
</dbReference>
<feature type="domain" description="NB-ARC" evidence="7">
    <location>
        <begin position="179"/>
        <end position="320"/>
    </location>
</feature>
<dbReference type="Gramene" id="TVU24892">
    <property type="protein sequence ID" value="TVU24892"/>
    <property type="gene ID" value="EJB05_27356"/>
</dbReference>
<reference evidence="11 12" key="1">
    <citation type="journal article" date="2019" name="Sci. Rep.">
        <title>A high-quality genome of Eragrostis curvula grass provides insights into Poaceae evolution and supports new strategies to enhance forage quality.</title>
        <authorList>
            <person name="Carballo J."/>
            <person name="Santos B.A.C.M."/>
            <person name="Zappacosta D."/>
            <person name="Garbus I."/>
            <person name="Selva J.P."/>
            <person name="Gallo C.A."/>
            <person name="Diaz A."/>
            <person name="Albertini E."/>
            <person name="Caccamo M."/>
            <person name="Echenique V."/>
        </authorList>
    </citation>
    <scope>NUCLEOTIDE SEQUENCE [LARGE SCALE GENOMIC DNA]</scope>
    <source>
        <strain evidence="12">cv. Victoria</strain>
        <tissue evidence="11">Leaf</tissue>
    </source>
</reference>
<dbReference type="InterPro" id="IPR041118">
    <property type="entry name" value="Rx_N"/>
</dbReference>
<dbReference type="AlphaFoldDB" id="A0A5J9UMB7"/>
<dbReference type="InterPro" id="IPR038005">
    <property type="entry name" value="RX-like_CC"/>
</dbReference>
<evidence type="ECO:0000313" key="12">
    <source>
        <dbReference type="Proteomes" id="UP000324897"/>
    </source>
</evidence>
<dbReference type="PANTHER" id="PTHR23155:SF906">
    <property type="entry name" value="OS08G0205100 PROTEIN"/>
    <property type="match status" value="1"/>
</dbReference>
<feature type="domain" description="Disease resistance R13L4/SHOC-2-like LRR" evidence="10">
    <location>
        <begin position="525"/>
        <end position="886"/>
    </location>
</feature>
<evidence type="ECO:0000256" key="3">
    <source>
        <dbReference type="ARBA" id="ARBA00022737"/>
    </source>
</evidence>
<dbReference type="SUPFAM" id="SSF52540">
    <property type="entry name" value="P-loop containing nucleoside triphosphate hydrolases"/>
    <property type="match status" value="1"/>
</dbReference>
<dbReference type="GO" id="GO:0002758">
    <property type="term" value="P:innate immune response-activating signaling pathway"/>
    <property type="evidence" value="ECO:0007669"/>
    <property type="project" value="UniProtKB-ARBA"/>
</dbReference>
<dbReference type="Pfam" id="PF00931">
    <property type="entry name" value="NB-ARC"/>
    <property type="match status" value="1"/>
</dbReference>
<feature type="non-terminal residue" evidence="11">
    <location>
        <position position="1"/>
    </location>
</feature>
<evidence type="ECO:0000313" key="11">
    <source>
        <dbReference type="EMBL" id="TVU24892.1"/>
    </source>
</evidence>
<dbReference type="Gene3D" id="1.20.5.4130">
    <property type="match status" value="1"/>
</dbReference>
<gene>
    <name evidence="11" type="ORF">EJB05_27356</name>
</gene>
<evidence type="ECO:0000256" key="6">
    <source>
        <dbReference type="ARBA" id="ARBA00023054"/>
    </source>
</evidence>
<dbReference type="Gene3D" id="3.80.10.10">
    <property type="entry name" value="Ribonuclease Inhibitor"/>
    <property type="match status" value="1"/>
</dbReference>
<dbReference type="Pfam" id="PF18052">
    <property type="entry name" value="Rx_N"/>
    <property type="match status" value="1"/>
</dbReference>
<dbReference type="InterPro" id="IPR032675">
    <property type="entry name" value="LRR_dom_sf"/>
</dbReference>
<keyword evidence="12" id="KW-1185">Reference proteome</keyword>
<dbReference type="SUPFAM" id="SSF52058">
    <property type="entry name" value="L domain-like"/>
    <property type="match status" value="1"/>
</dbReference>
<evidence type="ECO:0000259" key="9">
    <source>
        <dbReference type="Pfam" id="PF23559"/>
    </source>
</evidence>
<evidence type="ECO:0000256" key="4">
    <source>
        <dbReference type="ARBA" id="ARBA00022741"/>
    </source>
</evidence>
<name>A0A5J9UMB7_9POAL</name>
<dbReference type="OrthoDB" id="644366at2759"/>
<dbReference type="Proteomes" id="UP000324897">
    <property type="component" value="Chromosome 2"/>
</dbReference>
<evidence type="ECO:0000259" key="10">
    <source>
        <dbReference type="Pfam" id="PF23598"/>
    </source>
</evidence>
<dbReference type="GO" id="GO:0043531">
    <property type="term" value="F:ADP binding"/>
    <property type="evidence" value="ECO:0007669"/>
    <property type="project" value="InterPro"/>
</dbReference>
<dbReference type="InterPro" id="IPR036388">
    <property type="entry name" value="WH-like_DNA-bd_sf"/>
</dbReference>